<evidence type="ECO:0000313" key="1">
    <source>
        <dbReference type="EMBL" id="KAK3064613.1"/>
    </source>
</evidence>
<feature type="non-terminal residue" evidence="1">
    <location>
        <position position="214"/>
    </location>
</feature>
<comment type="caution">
    <text evidence="1">The sequence shown here is derived from an EMBL/GenBank/DDBJ whole genome shotgun (WGS) entry which is preliminary data.</text>
</comment>
<reference evidence="1" key="1">
    <citation type="submission" date="2024-09" db="EMBL/GenBank/DDBJ databases">
        <title>Black Yeasts Isolated from many extreme environments.</title>
        <authorList>
            <person name="Coleine C."/>
            <person name="Stajich J.E."/>
            <person name="Selbmann L."/>
        </authorList>
    </citation>
    <scope>NUCLEOTIDE SEQUENCE</scope>
    <source>
        <strain evidence="1">CCFEE 5737</strain>
    </source>
</reference>
<dbReference type="Proteomes" id="UP001186974">
    <property type="component" value="Unassembled WGS sequence"/>
</dbReference>
<sequence>MVIASSVASEVESPNKSTPASSPPLADSPESSDGLPDSMQKEEQDMRNKREKADAKREKEMAAKRQKDLEGGSAKLDEKFNQLQYLIKQSQLWSNIMLEKMTKAEEEEAKQGEKGRQREAQAEEAAEETQRRATRGIARTEQNALPVRGRGRPKKDATSDSKITAHFKKERSEEEIQHEAEGDEDGAKTSDVGFQHVKSALQPALVTGGVMRKY</sequence>
<evidence type="ECO:0000313" key="2">
    <source>
        <dbReference type="Proteomes" id="UP001186974"/>
    </source>
</evidence>
<protein>
    <submittedName>
        <fullName evidence="1">Uncharacterized protein</fullName>
    </submittedName>
</protein>
<organism evidence="1 2">
    <name type="scientific">Coniosporium uncinatum</name>
    <dbReference type="NCBI Taxonomy" id="93489"/>
    <lineage>
        <taxon>Eukaryota</taxon>
        <taxon>Fungi</taxon>
        <taxon>Dikarya</taxon>
        <taxon>Ascomycota</taxon>
        <taxon>Pezizomycotina</taxon>
        <taxon>Dothideomycetes</taxon>
        <taxon>Dothideomycetes incertae sedis</taxon>
        <taxon>Coniosporium</taxon>
    </lineage>
</organism>
<gene>
    <name evidence="1" type="ORF">LTS18_005590</name>
</gene>
<accession>A0ACC3DBA0</accession>
<dbReference type="EMBL" id="JAWDJW010006467">
    <property type="protein sequence ID" value="KAK3064613.1"/>
    <property type="molecule type" value="Genomic_DNA"/>
</dbReference>
<keyword evidence="2" id="KW-1185">Reference proteome</keyword>
<proteinExistence type="predicted"/>
<name>A0ACC3DBA0_9PEZI</name>